<dbReference type="STRING" id="169760.PSTEL_13935"/>
<dbReference type="Proteomes" id="UP000029507">
    <property type="component" value="Chromosome"/>
</dbReference>
<protein>
    <submittedName>
        <fullName evidence="2">Uncharacterized protein</fullName>
    </submittedName>
</protein>
<proteinExistence type="predicted"/>
<sequence length="185" mass="20749">MINDVYTMISKLATPRLVVILCVAIISLYILLNFILGVPQLKQLSGGIGVIDSTFNYSADKVYTMIEAYGPQGRKIHIVLEVVDFIFPLIYSLFFSLSVTLILRQMFPLNTFTQTICLLPLLIIVFEYVENIGVLAMLVSYPRQMEVLAVLTNVATLLKTLVTVYSLFAILAGAMSCFLKKYVIY</sequence>
<accession>A0A089LT03</accession>
<feature type="transmembrane region" description="Helical" evidence="1">
    <location>
        <begin position="17"/>
        <end position="36"/>
    </location>
</feature>
<dbReference type="EMBL" id="CP009286">
    <property type="protein sequence ID" value="AIQ64027.1"/>
    <property type="molecule type" value="Genomic_DNA"/>
</dbReference>
<feature type="transmembrane region" description="Helical" evidence="1">
    <location>
        <begin position="161"/>
        <end position="179"/>
    </location>
</feature>
<name>A0A089LT03_9BACL</name>
<keyword evidence="3" id="KW-1185">Reference proteome</keyword>
<feature type="transmembrane region" description="Helical" evidence="1">
    <location>
        <begin position="85"/>
        <end position="103"/>
    </location>
</feature>
<dbReference type="HOGENOM" id="CLU_113725_0_0_9"/>
<evidence type="ECO:0000313" key="2">
    <source>
        <dbReference type="EMBL" id="AIQ64027.1"/>
    </source>
</evidence>
<gene>
    <name evidence="2" type="ORF">PSTEL_13935</name>
</gene>
<evidence type="ECO:0000256" key="1">
    <source>
        <dbReference type="SAM" id="Phobius"/>
    </source>
</evidence>
<dbReference type="KEGG" id="pste:PSTEL_13935"/>
<reference evidence="2 3" key="1">
    <citation type="submission" date="2014-08" db="EMBL/GenBank/DDBJ databases">
        <title>Comparative genomics of the Paenibacillus odorifer group.</title>
        <authorList>
            <person name="den Bakker H.C."/>
            <person name="Tsai Y.-C."/>
            <person name="Martin N."/>
            <person name="Korlach J."/>
            <person name="Wiedmann M."/>
        </authorList>
    </citation>
    <scope>NUCLEOTIDE SEQUENCE [LARGE SCALE GENOMIC DNA]</scope>
    <source>
        <strain evidence="2 3">DSM 14472</strain>
    </source>
</reference>
<dbReference type="OrthoDB" id="3727008at2"/>
<dbReference type="AlphaFoldDB" id="A0A089LT03"/>
<organism evidence="2 3">
    <name type="scientific">Paenibacillus stellifer</name>
    <dbReference type="NCBI Taxonomy" id="169760"/>
    <lineage>
        <taxon>Bacteria</taxon>
        <taxon>Bacillati</taxon>
        <taxon>Bacillota</taxon>
        <taxon>Bacilli</taxon>
        <taxon>Bacillales</taxon>
        <taxon>Paenibacillaceae</taxon>
        <taxon>Paenibacillus</taxon>
    </lineage>
</organism>
<feature type="transmembrane region" description="Helical" evidence="1">
    <location>
        <begin position="115"/>
        <end position="141"/>
    </location>
</feature>
<keyword evidence="1" id="KW-1133">Transmembrane helix</keyword>
<evidence type="ECO:0000313" key="3">
    <source>
        <dbReference type="Proteomes" id="UP000029507"/>
    </source>
</evidence>
<keyword evidence="1" id="KW-0812">Transmembrane</keyword>
<dbReference type="RefSeq" id="WP_038695991.1">
    <property type="nucleotide sequence ID" value="NZ_CP009286.1"/>
</dbReference>
<keyword evidence="1" id="KW-0472">Membrane</keyword>